<feature type="transmembrane region" description="Helical" evidence="8">
    <location>
        <begin position="173"/>
        <end position="191"/>
    </location>
</feature>
<name>A0A5P1RE39_9GAMM</name>
<dbReference type="InterPro" id="IPR011701">
    <property type="entry name" value="MFS"/>
</dbReference>
<dbReference type="Gene3D" id="1.20.1250.20">
    <property type="entry name" value="MFS general substrate transporter like domains"/>
    <property type="match status" value="2"/>
</dbReference>
<feature type="transmembrane region" description="Helical" evidence="8">
    <location>
        <begin position="83"/>
        <end position="102"/>
    </location>
</feature>
<feature type="transmembrane region" description="Helical" evidence="8">
    <location>
        <begin position="21"/>
        <end position="43"/>
    </location>
</feature>
<keyword evidence="8" id="KW-1003">Cell membrane</keyword>
<evidence type="ECO:0000256" key="3">
    <source>
        <dbReference type="ARBA" id="ARBA00022448"/>
    </source>
</evidence>
<reference evidence="10 11" key="1">
    <citation type="journal article" date="2019" name="Biochem. Eng. J.">
        <title>Metabolic engineering of the marine bacteria Neptunomonas concharum for the production of acetoin and meso-2,3-butanediol from acetate.</title>
        <authorList>
            <person name="Li W."/>
            <person name="Pu N."/>
            <person name="Liu C.-X."/>
            <person name="Yuan Q.-P."/>
            <person name="Li Z.-J."/>
        </authorList>
    </citation>
    <scope>NUCLEOTIDE SEQUENCE [LARGE SCALE GENOMIC DNA]</scope>
    <source>
        <strain evidence="10 11">JCM17730</strain>
    </source>
</reference>
<comment type="caution">
    <text evidence="8">Lacks conserved residue(s) required for the propagation of feature annotation.</text>
</comment>
<proteinExistence type="inferred from homology"/>
<dbReference type="SUPFAM" id="SSF103473">
    <property type="entry name" value="MFS general substrate transporter"/>
    <property type="match status" value="1"/>
</dbReference>
<keyword evidence="7 8" id="KW-0472">Membrane</keyword>
<dbReference type="EMBL" id="CP043869">
    <property type="protein sequence ID" value="QEQ97541.1"/>
    <property type="molecule type" value="Genomic_DNA"/>
</dbReference>
<feature type="transmembrane region" description="Helical" evidence="8">
    <location>
        <begin position="108"/>
        <end position="126"/>
    </location>
</feature>
<keyword evidence="6 8" id="KW-0534">Nitrate assimilation</keyword>
<keyword evidence="5 8" id="KW-1133">Transmembrane helix</keyword>
<evidence type="ECO:0000256" key="7">
    <source>
        <dbReference type="ARBA" id="ARBA00023136"/>
    </source>
</evidence>
<dbReference type="AlphaFoldDB" id="A0A5P1RE39"/>
<evidence type="ECO:0000256" key="8">
    <source>
        <dbReference type="RuleBase" id="RU366033"/>
    </source>
</evidence>
<dbReference type="GO" id="GO:0042128">
    <property type="term" value="P:nitrate assimilation"/>
    <property type="evidence" value="ECO:0007669"/>
    <property type="project" value="UniProtKB-UniRule"/>
</dbReference>
<evidence type="ECO:0000256" key="4">
    <source>
        <dbReference type="ARBA" id="ARBA00022692"/>
    </source>
</evidence>
<feature type="transmembrane region" description="Helical" evidence="8">
    <location>
        <begin position="147"/>
        <end position="167"/>
    </location>
</feature>
<feature type="transmembrane region" description="Helical" evidence="8">
    <location>
        <begin position="297"/>
        <end position="321"/>
    </location>
</feature>
<gene>
    <name evidence="10" type="ORF">F0U83_12900</name>
</gene>
<evidence type="ECO:0000256" key="6">
    <source>
        <dbReference type="ARBA" id="ARBA00023063"/>
    </source>
</evidence>
<dbReference type="RefSeq" id="WP_138986819.1">
    <property type="nucleotide sequence ID" value="NZ_CP043869.1"/>
</dbReference>
<dbReference type="KEGG" id="ncu:F0U83_12900"/>
<evidence type="ECO:0000313" key="11">
    <source>
        <dbReference type="Proteomes" id="UP000324760"/>
    </source>
</evidence>
<dbReference type="NCBIfam" id="TIGR00886">
    <property type="entry name" value="2A0108"/>
    <property type="match status" value="1"/>
</dbReference>
<dbReference type="Pfam" id="PF07690">
    <property type="entry name" value="MFS_1"/>
    <property type="match status" value="2"/>
</dbReference>
<keyword evidence="4 8" id="KW-0812">Transmembrane</keyword>
<feature type="transmembrane region" description="Helical" evidence="8">
    <location>
        <begin position="447"/>
        <end position="465"/>
    </location>
</feature>
<dbReference type="PROSITE" id="PS50850">
    <property type="entry name" value="MFS"/>
    <property type="match status" value="1"/>
</dbReference>
<dbReference type="InterPro" id="IPR044772">
    <property type="entry name" value="NO3_transporter"/>
</dbReference>
<dbReference type="GO" id="GO:0005886">
    <property type="term" value="C:plasma membrane"/>
    <property type="evidence" value="ECO:0007669"/>
    <property type="project" value="UniProtKB-SubCell"/>
</dbReference>
<keyword evidence="11" id="KW-1185">Reference proteome</keyword>
<feature type="transmembrane region" description="Helical" evidence="8">
    <location>
        <begin position="363"/>
        <end position="381"/>
    </location>
</feature>
<keyword evidence="3 8" id="KW-0813">Transport</keyword>
<accession>A0A5P1RE39</accession>
<feature type="transmembrane region" description="Helical" evidence="8">
    <location>
        <begin position="333"/>
        <end position="351"/>
    </location>
</feature>
<feature type="transmembrane region" description="Helical" evidence="8">
    <location>
        <begin position="387"/>
        <end position="411"/>
    </location>
</feature>
<dbReference type="OrthoDB" id="9773404at2"/>
<organism evidence="10 11">
    <name type="scientific">Neptunomonas concharum</name>
    <dbReference type="NCBI Taxonomy" id="1031538"/>
    <lineage>
        <taxon>Bacteria</taxon>
        <taxon>Pseudomonadati</taxon>
        <taxon>Pseudomonadota</taxon>
        <taxon>Gammaproteobacteria</taxon>
        <taxon>Oceanospirillales</taxon>
        <taxon>Oceanospirillaceae</taxon>
        <taxon>Neptunomonas</taxon>
    </lineage>
</organism>
<comment type="similarity">
    <text evidence="2 8">Belongs to the major facilitator superfamily. Nitrate/nitrite porter (TC 2.A.1.8) family.</text>
</comment>
<feature type="transmembrane region" description="Helical" evidence="8">
    <location>
        <begin position="221"/>
        <end position="242"/>
    </location>
</feature>
<feature type="transmembrane region" description="Helical" evidence="8">
    <location>
        <begin position="423"/>
        <end position="441"/>
    </location>
</feature>
<dbReference type="InterPro" id="IPR020846">
    <property type="entry name" value="MFS_dom"/>
</dbReference>
<dbReference type="GO" id="GO:0015113">
    <property type="term" value="F:nitrite transmembrane transporter activity"/>
    <property type="evidence" value="ECO:0007669"/>
    <property type="project" value="InterPro"/>
</dbReference>
<dbReference type="GO" id="GO:0015112">
    <property type="term" value="F:nitrate transmembrane transporter activity"/>
    <property type="evidence" value="ECO:0007669"/>
    <property type="project" value="UniProtKB-UniRule"/>
</dbReference>
<dbReference type="Proteomes" id="UP000324760">
    <property type="component" value="Chromosome"/>
</dbReference>
<feature type="transmembrane region" description="Helical" evidence="8">
    <location>
        <begin position="254"/>
        <end position="276"/>
    </location>
</feature>
<dbReference type="InterPro" id="IPR036259">
    <property type="entry name" value="MFS_trans_sf"/>
</dbReference>
<dbReference type="InterPro" id="IPR004737">
    <property type="entry name" value="NO3_transporter_NarK/NarU-like"/>
</dbReference>
<evidence type="ECO:0000256" key="1">
    <source>
        <dbReference type="ARBA" id="ARBA00004141"/>
    </source>
</evidence>
<feature type="domain" description="Major facilitator superfamily (MFS) profile" evidence="9">
    <location>
        <begin position="18"/>
        <end position="473"/>
    </location>
</feature>
<evidence type="ECO:0000313" key="10">
    <source>
        <dbReference type="EMBL" id="QEQ97541.1"/>
    </source>
</evidence>
<comment type="subcellular location">
    <subcellularLocation>
        <location evidence="8">Cell membrane</location>
        <topology evidence="8">Multi-pass membrane protein</topology>
    </subcellularLocation>
    <subcellularLocation>
        <location evidence="1">Membrane</location>
        <topology evidence="1">Multi-pass membrane protein</topology>
    </subcellularLocation>
</comment>
<dbReference type="PANTHER" id="PTHR23515">
    <property type="entry name" value="HIGH-AFFINITY NITRATE TRANSPORTER 2.3"/>
    <property type="match status" value="1"/>
</dbReference>
<sequence>MTTEKLRLLNFGDPKIKTLHITWFAFFLTFVVWFSHAPLLAAIKVAFDLTTAEVKALLILNVALTIPSRIVIGTLVDKYGPRAIYSMLLMVGGVICIAFASAQTYEQLAILRFLSGFIGAGFVIGIRMVSEWFPAKQVGIAEGIYGGWGNFGSAAAAMTLPTVALMFGGEDGWRYALGMTGVFAFLYGLLYRKIARDTPKGSTYFKPKKHGGLEVTSKGDFFFYLLMNIPMYLALAILTWKLSPSNLGLLNETATYGIYAVLVVLFVVQVRAIYHVNEENLKHGVPEIQRYKFKQVAVLDVAYFVTFGSELAVVSMLPLFFLETFEGLSPVQAGLLASGFAFMNLVARPTGGHFSDKYGRRKALSILIAGLAIGYMVLSQIDSNWFIPLAVIATMCCSFFVQAGEGAVFAAVPLIQRRMTGQIAGMAGAYGNVGAVCYLTVLSFVDYSTFFMVIGASAAVVFLFVQFMDEPSGKMAEILPDGTVQLIDVE</sequence>
<evidence type="ECO:0000256" key="2">
    <source>
        <dbReference type="ARBA" id="ARBA00008432"/>
    </source>
</evidence>
<evidence type="ECO:0000256" key="5">
    <source>
        <dbReference type="ARBA" id="ARBA00022989"/>
    </source>
</evidence>
<protein>
    <recommendedName>
        <fullName evidence="8">Nitrate/nitrite transporter</fullName>
    </recommendedName>
</protein>
<evidence type="ECO:0000259" key="9">
    <source>
        <dbReference type="PROSITE" id="PS50850"/>
    </source>
</evidence>
<feature type="transmembrane region" description="Helical" evidence="8">
    <location>
        <begin position="55"/>
        <end position="76"/>
    </location>
</feature>